<feature type="transmembrane region" description="Helical" evidence="3">
    <location>
        <begin position="741"/>
        <end position="769"/>
    </location>
</feature>
<evidence type="ECO:0000259" key="5">
    <source>
        <dbReference type="Pfam" id="PF13962"/>
    </source>
</evidence>
<organism evidence="6">
    <name type="scientific">Tanacetum cinerariifolium</name>
    <name type="common">Dalmatian daisy</name>
    <name type="synonym">Chrysanthemum cinerariifolium</name>
    <dbReference type="NCBI Taxonomy" id="118510"/>
    <lineage>
        <taxon>Eukaryota</taxon>
        <taxon>Viridiplantae</taxon>
        <taxon>Streptophyta</taxon>
        <taxon>Embryophyta</taxon>
        <taxon>Tracheophyta</taxon>
        <taxon>Spermatophyta</taxon>
        <taxon>Magnoliopsida</taxon>
        <taxon>eudicotyledons</taxon>
        <taxon>Gunneridae</taxon>
        <taxon>Pentapetalae</taxon>
        <taxon>asterids</taxon>
        <taxon>campanulids</taxon>
        <taxon>Asterales</taxon>
        <taxon>Asteraceae</taxon>
        <taxon>Asteroideae</taxon>
        <taxon>Anthemideae</taxon>
        <taxon>Anthemidinae</taxon>
        <taxon>Tanacetum</taxon>
    </lineage>
</organism>
<keyword evidence="3" id="KW-0812">Transmembrane</keyword>
<dbReference type="SMART" id="SM00248">
    <property type="entry name" value="ANK"/>
    <property type="match status" value="2"/>
</dbReference>
<feature type="region of interest" description="Disordered" evidence="2">
    <location>
        <begin position="8"/>
        <end position="48"/>
    </location>
</feature>
<feature type="transmembrane region" description="Helical" evidence="3">
    <location>
        <begin position="457"/>
        <end position="477"/>
    </location>
</feature>
<dbReference type="InterPro" id="IPR036770">
    <property type="entry name" value="Ankyrin_rpt-contain_sf"/>
</dbReference>
<keyword evidence="1" id="KW-0040">ANK repeat</keyword>
<dbReference type="PROSITE" id="PS50297">
    <property type="entry name" value="ANK_REP_REGION"/>
    <property type="match status" value="2"/>
</dbReference>
<feature type="repeat" description="ANK" evidence="1">
    <location>
        <begin position="268"/>
        <end position="300"/>
    </location>
</feature>
<dbReference type="EMBL" id="BKCJ010117232">
    <property type="protein sequence ID" value="GEX58621.1"/>
    <property type="molecule type" value="Genomic_DNA"/>
</dbReference>
<comment type="caution">
    <text evidence="6">The sequence shown here is derived from an EMBL/GenBank/DDBJ whole genome shotgun (WGS) entry which is preliminary data.</text>
</comment>
<dbReference type="PANTHER" id="PTHR24177:SF475">
    <property type="entry name" value="ANKYRIN REPEAT-CONTAINING DOMAIN, PGG DOMAIN PROTEIN-RELATED"/>
    <property type="match status" value="1"/>
</dbReference>
<dbReference type="PANTHER" id="PTHR24177">
    <property type="entry name" value="CASKIN"/>
    <property type="match status" value="1"/>
</dbReference>
<dbReference type="Pfam" id="PF07727">
    <property type="entry name" value="RVT_2"/>
    <property type="match status" value="1"/>
</dbReference>
<dbReference type="InterPro" id="IPR043502">
    <property type="entry name" value="DNA/RNA_pol_sf"/>
</dbReference>
<reference evidence="6" key="1">
    <citation type="journal article" date="2019" name="Sci. Rep.">
        <title>Draft genome of Tanacetum cinerariifolium, the natural source of mosquito coil.</title>
        <authorList>
            <person name="Yamashiro T."/>
            <person name="Shiraishi A."/>
            <person name="Satake H."/>
            <person name="Nakayama K."/>
        </authorList>
    </citation>
    <scope>NUCLEOTIDE SEQUENCE</scope>
</reference>
<dbReference type="GO" id="GO:0016020">
    <property type="term" value="C:membrane"/>
    <property type="evidence" value="ECO:0007669"/>
    <property type="project" value="TreeGrafter"/>
</dbReference>
<dbReference type="Pfam" id="PF12796">
    <property type="entry name" value="Ank_2"/>
    <property type="match status" value="1"/>
</dbReference>
<feature type="transmembrane region" description="Helical" evidence="3">
    <location>
        <begin position="702"/>
        <end position="721"/>
    </location>
</feature>
<keyword evidence="3" id="KW-1133">Transmembrane helix</keyword>
<dbReference type="InterPro" id="IPR026961">
    <property type="entry name" value="PGG_dom"/>
</dbReference>
<dbReference type="AlphaFoldDB" id="A0A699H935"/>
<evidence type="ECO:0000256" key="2">
    <source>
        <dbReference type="SAM" id="MobiDB-lite"/>
    </source>
</evidence>
<dbReference type="InterPro" id="IPR013103">
    <property type="entry name" value="RVT_2"/>
</dbReference>
<name>A0A699H935_TANCI</name>
<feature type="transmembrane region" description="Helical" evidence="3">
    <location>
        <begin position="813"/>
        <end position="838"/>
    </location>
</feature>
<feature type="compositionally biased region" description="Polar residues" evidence="2">
    <location>
        <begin position="15"/>
        <end position="24"/>
    </location>
</feature>
<dbReference type="Pfam" id="PF13962">
    <property type="entry name" value="PGG"/>
    <property type="match status" value="1"/>
</dbReference>
<evidence type="ECO:0000256" key="1">
    <source>
        <dbReference type="PROSITE-ProRule" id="PRU00023"/>
    </source>
</evidence>
<dbReference type="InterPro" id="IPR002110">
    <property type="entry name" value="Ankyrin_rpt"/>
</dbReference>
<evidence type="ECO:0000256" key="3">
    <source>
        <dbReference type="SAM" id="Phobius"/>
    </source>
</evidence>
<evidence type="ECO:0000259" key="4">
    <source>
        <dbReference type="Pfam" id="PF07727"/>
    </source>
</evidence>
<proteinExistence type="predicted"/>
<evidence type="ECO:0000313" key="6">
    <source>
        <dbReference type="EMBL" id="GEX58621.1"/>
    </source>
</evidence>
<keyword evidence="3" id="KW-0472">Membrane</keyword>
<feature type="region of interest" description="Disordered" evidence="2">
    <location>
        <begin position="65"/>
        <end position="98"/>
    </location>
</feature>
<dbReference type="SUPFAM" id="SSF56672">
    <property type="entry name" value="DNA/RNA polymerases"/>
    <property type="match status" value="1"/>
</dbReference>
<accession>A0A699H935</accession>
<feature type="domain" description="PGG" evidence="5">
    <location>
        <begin position="692"/>
        <end position="805"/>
    </location>
</feature>
<protein>
    <submittedName>
        <fullName evidence="6">Ankyrin repeat-containing protein</fullName>
    </submittedName>
</protein>
<feature type="compositionally biased region" description="Low complexity" evidence="2">
    <location>
        <begin position="75"/>
        <end position="84"/>
    </location>
</feature>
<feature type="repeat" description="ANK" evidence="1">
    <location>
        <begin position="303"/>
        <end position="326"/>
    </location>
</feature>
<sequence>MELTKLIMTGKLYRSLSTPGSNKAPSIEKAPSDGPVRRHRRSYVDSDFEEFRRDNYSEELQQLDDLTNDHKVSKKPNSAGSASPKPSPPIPTHNTIPNLETEKENLEYTRTSKVNVSNFVTVKLRGKSNYLIWKAQMDRLMRSHKMLGIVYDRDDWPGTKSEKIIKQYETLLDGWLIGSLDEEIIKDGRICEKHVKEIWDTLRQSYDPYATPTDLASLKYGGENKKRGISNDTDLKELHDATIQGHWWKIKSILKNNKGAAKLVISDDGDTLLHLAVRKGKNNFIKELLKLIGNGEIESKNLEGHTALHIAAIVGNKDAAELLVEKRKELLVNTFVYLWEAMKEKGFPLDEYFDVKNNFCVELLRTAMFMKRYDLAKKLVDINHLLASEPSTFVELTRNFPSDIGFRESLIYPSLNNGRSKLVKRSSLLFHSLEYMYTKAGDTLWEMRRFKNNHYSWLLPEIVILLHVPVAAIYPIYQLIRLLILVLLFPCSMLYFLLWKVLAIVVAPINNIQKKRKEYREAKVFLKWICDQNKPWDAKTSQDSAFDTLYRGSLMEAVRLDVFEVLNQIMGISLEAMDVKDKEGHNIIQLAVINRSQKVYNLISPIIERKEHYRRMTDTFKNNLLHLAGRLAPLTVLSLTTGAALQLQRELQWRKEVEKLVEPTQLTDENVDSETPEEVFSREHTNLVKEGEKWMKTTAESCSITAALIITIVFAAAITVPGGSNQETGIPLFKRKIAFNIFAVADAISLYSASTSLLVFLSILTTRFAEKDFLISLPRRLFVGLCLLFLSTTAMMLAFSTVLFLVFCDERPWMLAPIGGLTCFPIAAIVTLQLPLVIDLYQATYIPIFGNEESEEIAEEEENEEKVKDEEKRKFQKIHGDYNPHFRKRQSTCLPLHRGDIKMAESWTAHDVSVLEELEYTRASNINNMAGIRAEHMDRSTGPVRKPDRNVPQKDWVLFQLDLKSAFHHEELNEEVFIDQPPRYIKKDVEQKVYRLKKAPYGLKQAPTAWYDFIFTRNDKTMYVEFKSSMMNEFDMTDLGKVRYFLGIEVRQSEAGVFICQKQYAQGVLERFNIDNCNSVRNSIVPSCQLIRDKKGVSVDNTIYKQLIRSLMYLTGTQPDIMYVVSMLSRYMEHPTEMHFQGAKRVLRYIKGTIGLGILYKKGGKKDGNLVADTNSDYARDLDDRKSTSRYVFLLNSSFVSGSSKKQPIVTCLLQKRNSLQQLYVIVKLFGCEEL</sequence>
<dbReference type="SUPFAM" id="SSF48403">
    <property type="entry name" value="Ankyrin repeat"/>
    <property type="match status" value="1"/>
</dbReference>
<feature type="transmembrane region" description="Helical" evidence="3">
    <location>
        <begin position="483"/>
        <end position="507"/>
    </location>
</feature>
<gene>
    <name evidence="6" type="ORF">Tci_330596</name>
</gene>
<feature type="transmembrane region" description="Helical" evidence="3">
    <location>
        <begin position="781"/>
        <end position="807"/>
    </location>
</feature>
<feature type="domain" description="Reverse transcriptase Ty1/copia-type" evidence="4">
    <location>
        <begin position="953"/>
        <end position="1014"/>
    </location>
</feature>
<dbReference type="Gene3D" id="1.25.40.20">
    <property type="entry name" value="Ankyrin repeat-containing domain"/>
    <property type="match status" value="1"/>
</dbReference>
<dbReference type="PROSITE" id="PS50088">
    <property type="entry name" value="ANK_REPEAT"/>
    <property type="match status" value="2"/>
</dbReference>